<dbReference type="EMBL" id="CAUYUJ010002085">
    <property type="protein sequence ID" value="CAK0799112.1"/>
    <property type="molecule type" value="Genomic_DNA"/>
</dbReference>
<protein>
    <submittedName>
        <fullName evidence="2">Uncharacterized protein</fullName>
    </submittedName>
</protein>
<sequence>MTYVLVTVDKAAQHGPAHASATTTDSEQHEAPDFAAPGGHLELGLARAVPTVPEAQHLWACLSELAAELAAAPRVRAGQSAGAGPGAAGEALAQGRGRLRGAEPEPDLLYALALMATYFLQVRHDFGLPLLSTQLFDGSGRLPAAPRWECRGPAARGACGSFAAFYARELEWGREVVSVRLGRRCRAGSPEFTLVADCRGSPPARFEDPFLTGMSLSRVLGLEQEAQLQASLRAARPRAAGGRPATGLGRRGGGERWRSACWLRSGPKRRGSVQTGVSQGAGSCRILRRPPLADPG</sequence>
<reference evidence="2" key="1">
    <citation type="submission" date="2023-10" db="EMBL/GenBank/DDBJ databases">
        <authorList>
            <person name="Chen Y."/>
            <person name="Shah S."/>
            <person name="Dougan E. K."/>
            <person name="Thang M."/>
            <person name="Chan C."/>
        </authorList>
    </citation>
    <scope>NUCLEOTIDE SEQUENCE [LARGE SCALE GENOMIC DNA]</scope>
</reference>
<feature type="region of interest" description="Disordered" evidence="1">
    <location>
        <begin position="266"/>
        <end position="296"/>
    </location>
</feature>
<comment type="caution">
    <text evidence="2">The sequence shown here is derived from an EMBL/GenBank/DDBJ whole genome shotgun (WGS) entry which is preliminary data.</text>
</comment>
<proteinExistence type="predicted"/>
<evidence type="ECO:0000313" key="2">
    <source>
        <dbReference type="EMBL" id="CAK0799112.1"/>
    </source>
</evidence>
<name>A0ABN9Q401_9DINO</name>
<gene>
    <name evidence="2" type="ORF">PCOR1329_LOCUS7656</name>
</gene>
<evidence type="ECO:0000256" key="1">
    <source>
        <dbReference type="SAM" id="MobiDB-lite"/>
    </source>
</evidence>
<dbReference type="Proteomes" id="UP001189429">
    <property type="component" value="Unassembled WGS sequence"/>
</dbReference>
<feature type="region of interest" description="Disordered" evidence="1">
    <location>
        <begin position="233"/>
        <end position="254"/>
    </location>
</feature>
<evidence type="ECO:0000313" key="3">
    <source>
        <dbReference type="Proteomes" id="UP001189429"/>
    </source>
</evidence>
<feature type="compositionally biased region" description="Polar residues" evidence="1">
    <location>
        <begin position="272"/>
        <end position="281"/>
    </location>
</feature>
<feature type="compositionally biased region" description="Low complexity" evidence="1">
    <location>
        <begin position="233"/>
        <end position="248"/>
    </location>
</feature>
<organism evidence="2 3">
    <name type="scientific">Prorocentrum cordatum</name>
    <dbReference type="NCBI Taxonomy" id="2364126"/>
    <lineage>
        <taxon>Eukaryota</taxon>
        <taxon>Sar</taxon>
        <taxon>Alveolata</taxon>
        <taxon>Dinophyceae</taxon>
        <taxon>Prorocentrales</taxon>
        <taxon>Prorocentraceae</taxon>
        <taxon>Prorocentrum</taxon>
    </lineage>
</organism>
<accession>A0ABN9Q401</accession>
<dbReference type="Gene3D" id="1.10.1410.10">
    <property type="match status" value="1"/>
</dbReference>
<keyword evidence="3" id="KW-1185">Reference proteome</keyword>